<sequence>MRIKKQLILLLVVFATNSCKDYNKKYDFTPSKHLTEQEDSAFRYSIIRYVGKLPPKASHTIKFDPYFDEYYVQLANTHKLDYYYTSEDGLVYFQVSRMAPSLHEKYVATGGKMKVDDRGNIIYYEEVYRTWKMPLNDMLNVTKNVFTDMVNGKSLEKYYTSNTSEDVYIIEFPDEDTYFDTEKRVWISKRADVLQQFEEEKLRQYEKNFLQRKEAAADSLK</sequence>
<evidence type="ECO:0000313" key="2">
    <source>
        <dbReference type="Proteomes" id="UP000253517"/>
    </source>
</evidence>
<protein>
    <submittedName>
        <fullName evidence="1">Uncharacterized protein</fullName>
    </submittedName>
</protein>
<gene>
    <name evidence="1" type="ORF">DES35_103252</name>
</gene>
<keyword evidence="2" id="KW-1185">Reference proteome</keyword>
<name>A0A369A5L9_9FLAO</name>
<dbReference type="RefSeq" id="WP_114366350.1">
    <property type="nucleotide sequence ID" value="NZ_BHZF01000003.1"/>
</dbReference>
<reference evidence="1 2" key="1">
    <citation type="submission" date="2018-07" db="EMBL/GenBank/DDBJ databases">
        <title>Genomic Encyclopedia of Type Strains, Phase IV (KMG-IV): sequencing the most valuable type-strain genomes for metagenomic binning, comparative biology and taxonomic classification.</title>
        <authorList>
            <person name="Goeker M."/>
        </authorList>
    </citation>
    <scope>NUCLEOTIDE SEQUENCE [LARGE SCALE GENOMIC DNA]</scope>
    <source>
        <strain evidence="1 2">DSM 21410</strain>
    </source>
</reference>
<organism evidence="1 2">
    <name type="scientific">Schleiferia thermophila</name>
    <dbReference type="NCBI Taxonomy" id="884107"/>
    <lineage>
        <taxon>Bacteria</taxon>
        <taxon>Pseudomonadati</taxon>
        <taxon>Bacteroidota</taxon>
        <taxon>Flavobacteriia</taxon>
        <taxon>Flavobacteriales</taxon>
        <taxon>Schleiferiaceae</taxon>
        <taxon>Schleiferia</taxon>
    </lineage>
</organism>
<comment type="caution">
    <text evidence="1">The sequence shown here is derived from an EMBL/GenBank/DDBJ whole genome shotgun (WGS) entry which is preliminary data.</text>
</comment>
<dbReference type="AlphaFoldDB" id="A0A369A5L9"/>
<accession>A0A369A5L9</accession>
<dbReference type="EMBL" id="QPJS01000003">
    <property type="protein sequence ID" value="RCX03367.1"/>
    <property type="molecule type" value="Genomic_DNA"/>
</dbReference>
<proteinExistence type="predicted"/>
<dbReference type="Proteomes" id="UP000253517">
    <property type="component" value="Unassembled WGS sequence"/>
</dbReference>
<evidence type="ECO:0000313" key="1">
    <source>
        <dbReference type="EMBL" id="RCX03367.1"/>
    </source>
</evidence>